<evidence type="ECO:0000256" key="5">
    <source>
        <dbReference type="ARBA" id="ARBA00025343"/>
    </source>
</evidence>
<feature type="domain" description="Cyclin-like" evidence="8">
    <location>
        <begin position="63"/>
        <end position="150"/>
    </location>
</feature>
<dbReference type="SMART" id="SM00385">
    <property type="entry name" value="CYCLIN"/>
    <property type="match status" value="1"/>
</dbReference>
<evidence type="ECO:0000256" key="7">
    <source>
        <dbReference type="RuleBase" id="RU000383"/>
    </source>
</evidence>
<dbReference type="CDD" id="cd20524">
    <property type="entry name" value="CYCLIN_CCNH_rpt1"/>
    <property type="match status" value="1"/>
</dbReference>
<dbReference type="Pfam" id="PF16899">
    <property type="entry name" value="Cyclin_C_2"/>
    <property type="match status" value="1"/>
</dbReference>
<dbReference type="OrthoDB" id="340962at2759"/>
<sequence>MFSTSTQKKHWTFTGETQITQNKKDTNHKYVNKHGGANLDDETKEKKYLTFTEERILGRHFEHVLREFCNVFQPPMPKYVMGTAMCYFKRFYVKHSVMDYHPKDIMLTCVYLASKVEEFNVSITQFVGNLKGDRDKFTNIILSFELMLMKKLHYHLTVHNPYRPLEGLIIDLKTRYKSIEKSRIEKIRKLAEDFLDKSLASNVSLVFAPSQIALAAILSSAENDKVSLDSYMSDVLLAGAAPEDVKKTVYQIKRIRYMVSTQEPVQKDQVGPIQRKLEHCRNQENNPDSEIYKRKLQEMLDDEDEIQSQKRMRIEEAEKKAEQELVLGVI</sequence>
<dbReference type="Proteomes" id="UP000507470">
    <property type="component" value="Unassembled WGS sequence"/>
</dbReference>
<gene>
    <name evidence="9" type="ORF">MCOR_45860</name>
</gene>
<evidence type="ECO:0000256" key="2">
    <source>
        <dbReference type="ARBA" id="ARBA00019496"/>
    </source>
</evidence>
<protein>
    <recommendedName>
        <fullName evidence="2">Cyclin-H</fullName>
    </recommendedName>
</protein>
<evidence type="ECO:0000313" key="9">
    <source>
        <dbReference type="EMBL" id="CAC5412893.1"/>
    </source>
</evidence>
<evidence type="ECO:0000256" key="1">
    <source>
        <dbReference type="ARBA" id="ARBA00008638"/>
    </source>
</evidence>
<dbReference type="Pfam" id="PF00134">
    <property type="entry name" value="Cyclin_N"/>
    <property type="match status" value="1"/>
</dbReference>
<evidence type="ECO:0000256" key="6">
    <source>
        <dbReference type="ARBA" id="ARBA00026042"/>
    </source>
</evidence>
<dbReference type="GO" id="GO:0016538">
    <property type="term" value="F:cyclin-dependent protein serine/threonine kinase regulator activity"/>
    <property type="evidence" value="ECO:0007669"/>
    <property type="project" value="InterPro"/>
</dbReference>
<dbReference type="AlphaFoldDB" id="A0A6J8DYQ3"/>
<dbReference type="GO" id="GO:0006351">
    <property type="term" value="P:DNA-templated transcription"/>
    <property type="evidence" value="ECO:0007669"/>
    <property type="project" value="InterPro"/>
</dbReference>
<dbReference type="GO" id="GO:0006357">
    <property type="term" value="P:regulation of transcription by RNA polymerase II"/>
    <property type="evidence" value="ECO:0007669"/>
    <property type="project" value="InterPro"/>
</dbReference>
<dbReference type="SUPFAM" id="SSF47954">
    <property type="entry name" value="Cyclin-like"/>
    <property type="match status" value="2"/>
</dbReference>
<keyword evidence="3 7" id="KW-0195">Cyclin</keyword>
<dbReference type="InterPro" id="IPR027081">
    <property type="entry name" value="CyclinH/Ccl1"/>
</dbReference>
<comment type="subunit">
    <text evidence="6">Associates primarily with CDK7 and MAT1 to form the CAK complex. CAK can further associate with the core-TFIIH to form the TFIIH basal transcription factor.</text>
</comment>
<organism evidence="9 10">
    <name type="scientific">Mytilus coruscus</name>
    <name type="common">Sea mussel</name>
    <dbReference type="NCBI Taxonomy" id="42192"/>
    <lineage>
        <taxon>Eukaryota</taxon>
        <taxon>Metazoa</taxon>
        <taxon>Spiralia</taxon>
        <taxon>Lophotrochozoa</taxon>
        <taxon>Mollusca</taxon>
        <taxon>Bivalvia</taxon>
        <taxon>Autobranchia</taxon>
        <taxon>Pteriomorphia</taxon>
        <taxon>Mytilida</taxon>
        <taxon>Mytiloidea</taxon>
        <taxon>Mytilidae</taxon>
        <taxon>Mytilinae</taxon>
        <taxon>Mytilus</taxon>
    </lineage>
</organism>
<keyword evidence="4" id="KW-0131">Cell cycle</keyword>
<proteinExistence type="inferred from homology"/>
<dbReference type="InterPro" id="IPR006671">
    <property type="entry name" value="Cyclin_N"/>
</dbReference>
<comment type="similarity">
    <text evidence="1">Belongs to the cyclin family. Cyclin C subfamily.</text>
</comment>
<evidence type="ECO:0000313" key="10">
    <source>
        <dbReference type="Proteomes" id="UP000507470"/>
    </source>
</evidence>
<accession>A0A6J8DYQ3</accession>
<dbReference type="InterPro" id="IPR031658">
    <property type="entry name" value="Cyclin_C_2"/>
</dbReference>
<dbReference type="InterPro" id="IPR013763">
    <property type="entry name" value="Cyclin-like_dom"/>
</dbReference>
<keyword evidence="10" id="KW-1185">Reference proteome</keyword>
<dbReference type="FunFam" id="1.10.472.10:FF:000029">
    <property type="entry name" value="Cyclin h"/>
    <property type="match status" value="1"/>
</dbReference>
<evidence type="ECO:0000256" key="3">
    <source>
        <dbReference type="ARBA" id="ARBA00023127"/>
    </source>
</evidence>
<evidence type="ECO:0000259" key="8">
    <source>
        <dbReference type="SMART" id="SM00385"/>
    </source>
</evidence>
<dbReference type="PANTHER" id="PTHR10026">
    <property type="entry name" value="CYCLIN"/>
    <property type="match status" value="1"/>
</dbReference>
<dbReference type="GO" id="GO:0070985">
    <property type="term" value="C:transcription factor TFIIK complex"/>
    <property type="evidence" value="ECO:0007669"/>
    <property type="project" value="InterPro"/>
</dbReference>
<dbReference type="NCBIfam" id="TIGR00569">
    <property type="entry name" value="ccl1"/>
    <property type="match status" value="1"/>
</dbReference>
<dbReference type="Gene3D" id="1.10.472.10">
    <property type="entry name" value="Cyclin-like"/>
    <property type="match status" value="2"/>
</dbReference>
<dbReference type="InterPro" id="IPR036915">
    <property type="entry name" value="Cyclin-like_sf"/>
</dbReference>
<dbReference type="CDD" id="cd20525">
    <property type="entry name" value="CYCLIN_CCNH_rpt2"/>
    <property type="match status" value="1"/>
</dbReference>
<comment type="function">
    <text evidence="5">Regulates CDK7, the catalytic subunit of the CDK-activating kinase (CAK) enzymatic complex. CAK activates the cyclin-associated kinases CDK1, CDK2, CDK4 and CDK6 by threonine phosphorylation. CAK complexed to the core-TFIIH basal transcription factor activates RNA polymerase II by serine phosphorylation of the repetitive C-terminal domain (CTD) of its large subunit (POLR2A), allowing its escape from the promoter and elongation of the transcripts. Involved in cell cycle control and in RNA transcription by RNA polymerase II. Its expression and activity are constant throughout the cell cycle.</text>
</comment>
<dbReference type="EMBL" id="CACVKT020008117">
    <property type="protein sequence ID" value="CAC5412893.1"/>
    <property type="molecule type" value="Genomic_DNA"/>
</dbReference>
<dbReference type="InterPro" id="IPR043198">
    <property type="entry name" value="Cyclin/Ssn8"/>
</dbReference>
<evidence type="ECO:0000256" key="4">
    <source>
        <dbReference type="ARBA" id="ARBA00023306"/>
    </source>
</evidence>
<name>A0A6J8DYQ3_MYTCO</name>
<reference evidence="9 10" key="1">
    <citation type="submission" date="2020-06" db="EMBL/GenBank/DDBJ databases">
        <authorList>
            <person name="Li R."/>
            <person name="Bekaert M."/>
        </authorList>
    </citation>
    <scope>NUCLEOTIDE SEQUENCE [LARGE SCALE GENOMIC DNA]</scope>
    <source>
        <strain evidence="10">wild</strain>
    </source>
</reference>